<proteinExistence type="inferred from homology"/>
<dbReference type="GO" id="GO:0030964">
    <property type="term" value="C:NADH dehydrogenase complex"/>
    <property type="evidence" value="ECO:0007669"/>
    <property type="project" value="TreeGrafter"/>
</dbReference>
<keyword evidence="5 9" id="KW-0812">Transmembrane</keyword>
<dbReference type="InterPro" id="IPR000440">
    <property type="entry name" value="NADH_UbQ/plastoQ_OxRdtase_su3"/>
</dbReference>
<dbReference type="Pfam" id="PF00507">
    <property type="entry name" value="Oxidored_q4"/>
    <property type="match status" value="1"/>
</dbReference>
<comment type="function">
    <text evidence="9">Core subunit of the mitochondrial membrane respiratory chain NADH dehydrogenase (Complex I) which catalyzes electron transfer from NADH through the respiratory chain, using ubiquinone as an electron acceptor. Essential for the catalytic activity of complex I.</text>
</comment>
<keyword evidence="9" id="KW-0679">Respiratory chain</keyword>
<evidence type="ECO:0000256" key="8">
    <source>
        <dbReference type="ARBA" id="ARBA00049551"/>
    </source>
</evidence>
<keyword evidence="4 9" id="KW-0813">Transport</keyword>
<sequence>MSSVTLLFIFYQEKYSIFECGFHSFLGQNRTQFGVKFFIFALVYLLFDLEILLIYPYAMSIYSNEVYGLVVLLIFILIITVGFVFELGKNALKIDSRQSYDYFYKSKKFVNTFIENK</sequence>
<evidence type="ECO:0000256" key="7">
    <source>
        <dbReference type="ARBA" id="ARBA00023136"/>
    </source>
</evidence>
<evidence type="ECO:0000256" key="4">
    <source>
        <dbReference type="ARBA" id="ARBA00022448"/>
    </source>
</evidence>
<accession>A0A7S8FIX3</accession>
<feature type="transmembrane region" description="Helical" evidence="9">
    <location>
        <begin position="33"/>
        <end position="55"/>
    </location>
</feature>
<geneLocation type="mitochondrion" evidence="10"/>
<keyword evidence="9" id="KW-1278">Translocase</keyword>
<keyword evidence="6 9" id="KW-1133">Transmembrane helix</keyword>
<dbReference type="AlphaFoldDB" id="A0A7S8FIX3"/>
<keyword evidence="9" id="KW-0520">NAD</keyword>
<dbReference type="EMBL" id="MT108299">
    <property type="protein sequence ID" value="QPD06703.1"/>
    <property type="molecule type" value="Genomic_DNA"/>
</dbReference>
<organism evidence="10">
    <name type="scientific">Cladobotryum mycophilum</name>
    <dbReference type="NCBI Taxonomy" id="491253"/>
    <lineage>
        <taxon>Eukaryota</taxon>
        <taxon>Fungi</taxon>
        <taxon>Dikarya</taxon>
        <taxon>Ascomycota</taxon>
        <taxon>Pezizomycotina</taxon>
        <taxon>Sordariomycetes</taxon>
        <taxon>Hypocreomycetidae</taxon>
        <taxon>Hypocreales</taxon>
        <taxon>Hypocreaceae</taxon>
        <taxon>Cladobotryum</taxon>
    </lineage>
</organism>
<reference evidence="10" key="1">
    <citation type="journal article" date="2020" name="Mitochondrial DNA Part B Resour">
        <title>The complete mitochondrial genome of Cladobotryum mycophilum (Hypocreales: Sordariomycetes).</title>
        <authorList>
            <person name="Chen C."/>
            <person name="Wang J."/>
            <person name="Fu R."/>
            <person name="Chen X."/>
            <person name="Chen X."/>
            <person name="Lu D."/>
        </authorList>
    </citation>
    <scope>NUCLEOTIDE SEQUENCE</scope>
</reference>
<dbReference type="GO" id="GO:0008137">
    <property type="term" value="F:NADH dehydrogenase (ubiquinone) activity"/>
    <property type="evidence" value="ECO:0007669"/>
    <property type="project" value="UniProtKB-UniRule"/>
</dbReference>
<dbReference type="GO" id="GO:0031966">
    <property type="term" value="C:mitochondrial membrane"/>
    <property type="evidence" value="ECO:0007669"/>
    <property type="project" value="UniProtKB-SubCell"/>
</dbReference>
<dbReference type="GeneID" id="63651128"/>
<name>A0A7S8FIX3_9HYPO</name>
<gene>
    <name evidence="10" type="primary">nad3</name>
</gene>
<dbReference type="Gene3D" id="1.20.58.1610">
    <property type="entry name" value="NADH:ubiquinone/plastoquinone oxidoreductase, chain 3"/>
    <property type="match status" value="1"/>
</dbReference>
<evidence type="ECO:0000256" key="2">
    <source>
        <dbReference type="ARBA" id="ARBA00008472"/>
    </source>
</evidence>
<comment type="similarity">
    <text evidence="2 9">Belongs to the complex I subunit 3 family.</text>
</comment>
<keyword evidence="9 10" id="KW-0496">Mitochondrion</keyword>
<evidence type="ECO:0000256" key="1">
    <source>
        <dbReference type="ARBA" id="ARBA00004370"/>
    </source>
</evidence>
<dbReference type="EC" id="7.1.1.2" evidence="9"/>
<dbReference type="InterPro" id="IPR038430">
    <property type="entry name" value="NDAH_ubi_oxred_su3_sf"/>
</dbReference>
<evidence type="ECO:0000256" key="6">
    <source>
        <dbReference type="ARBA" id="ARBA00022989"/>
    </source>
</evidence>
<evidence type="ECO:0000256" key="5">
    <source>
        <dbReference type="ARBA" id="ARBA00022692"/>
    </source>
</evidence>
<keyword evidence="7 9" id="KW-0472">Membrane</keyword>
<evidence type="ECO:0000313" key="10">
    <source>
        <dbReference type="EMBL" id="QPD06703.1"/>
    </source>
</evidence>
<protein>
    <recommendedName>
        <fullName evidence="3 9">NADH-ubiquinone oxidoreductase chain 3</fullName>
        <ecNumber evidence="9">7.1.1.2</ecNumber>
    </recommendedName>
</protein>
<comment type="subcellular location">
    <subcellularLocation>
        <location evidence="1">Membrane</location>
    </subcellularLocation>
    <subcellularLocation>
        <location evidence="9">Mitochondrion membrane</location>
        <topology evidence="9">Multi-pass membrane protein</topology>
    </subcellularLocation>
</comment>
<evidence type="ECO:0000256" key="3">
    <source>
        <dbReference type="ARBA" id="ARBA00021007"/>
    </source>
</evidence>
<dbReference type="PANTHER" id="PTHR11058">
    <property type="entry name" value="NADH-UBIQUINONE OXIDOREDUCTASE CHAIN 3"/>
    <property type="match status" value="1"/>
</dbReference>
<feature type="transmembrane region" description="Helical" evidence="9">
    <location>
        <begin position="67"/>
        <end position="88"/>
    </location>
</feature>
<evidence type="ECO:0000256" key="9">
    <source>
        <dbReference type="RuleBase" id="RU003640"/>
    </source>
</evidence>
<keyword evidence="9" id="KW-0830">Ubiquinone</keyword>
<dbReference type="RefSeq" id="YP_010043408.1">
    <property type="nucleotide sequence ID" value="NC_054243.1"/>
</dbReference>
<dbReference type="PANTHER" id="PTHR11058:SF9">
    <property type="entry name" value="NADH-UBIQUINONE OXIDOREDUCTASE CHAIN 3"/>
    <property type="match status" value="1"/>
</dbReference>
<comment type="catalytic activity">
    <reaction evidence="8 9">
        <text>a ubiquinone + NADH + 5 H(+)(in) = a ubiquinol + NAD(+) + 4 H(+)(out)</text>
        <dbReference type="Rhea" id="RHEA:29091"/>
        <dbReference type="Rhea" id="RHEA-COMP:9565"/>
        <dbReference type="Rhea" id="RHEA-COMP:9566"/>
        <dbReference type="ChEBI" id="CHEBI:15378"/>
        <dbReference type="ChEBI" id="CHEBI:16389"/>
        <dbReference type="ChEBI" id="CHEBI:17976"/>
        <dbReference type="ChEBI" id="CHEBI:57540"/>
        <dbReference type="ChEBI" id="CHEBI:57945"/>
        <dbReference type="EC" id="7.1.1.2"/>
    </reaction>
</comment>
<keyword evidence="9" id="KW-0249">Electron transport</keyword>